<dbReference type="EC" id="1.8.4.11" evidence="2"/>
<dbReference type="SUPFAM" id="SSF55068">
    <property type="entry name" value="Peptide methionine sulfoxide reductase"/>
    <property type="match status" value="1"/>
</dbReference>
<comment type="caution">
    <text evidence="8">The sequence shown here is derived from an EMBL/GenBank/DDBJ whole genome shotgun (WGS) entry which is preliminary data.</text>
</comment>
<evidence type="ECO:0000313" key="8">
    <source>
        <dbReference type="EMBL" id="KAJ8436625.1"/>
    </source>
</evidence>
<dbReference type="InterPro" id="IPR002569">
    <property type="entry name" value="Met_Sox_Rdtase_MsrA_dom"/>
</dbReference>
<keyword evidence="9" id="KW-1185">Reference proteome</keyword>
<feature type="domain" description="Peptide methionine sulphoxide reductase MsrA" evidence="7">
    <location>
        <begin position="34"/>
        <end position="113"/>
    </location>
</feature>
<organism evidence="8 9">
    <name type="scientific">Carnegiea gigantea</name>
    <dbReference type="NCBI Taxonomy" id="171969"/>
    <lineage>
        <taxon>Eukaryota</taxon>
        <taxon>Viridiplantae</taxon>
        <taxon>Streptophyta</taxon>
        <taxon>Embryophyta</taxon>
        <taxon>Tracheophyta</taxon>
        <taxon>Spermatophyta</taxon>
        <taxon>Magnoliopsida</taxon>
        <taxon>eudicotyledons</taxon>
        <taxon>Gunneridae</taxon>
        <taxon>Pentapetalae</taxon>
        <taxon>Caryophyllales</taxon>
        <taxon>Cactineae</taxon>
        <taxon>Cactaceae</taxon>
        <taxon>Cactoideae</taxon>
        <taxon>Echinocereeae</taxon>
        <taxon>Carnegiea</taxon>
    </lineage>
</organism>
<proteinExistence type="inferred from homology"/>
<feature type="compositionally biased region" description="Basic and acidic residues" evidence="6">
    <location>
        <begin position="136"/>
        <end position="147"/>
    </location>
</feature>
<dbReference type="InterPro" id="IPR036509">
    <property type="entry name" value="Met_Sox_Rdtase_MsrA_sf"/>
</dbReference>
<dbReference type="GO" id="GO:0034599">
    <property type="term" value="P:cellular response to oxidative stress"/>
    <property type="evidence" value="ECO:0007669"/>
    <property type="project" value="TreeGrafter"/>
</dbReference>
<dbReference type="GO" id="GO:0008113">
    <property type="term" value="F:peptide-methionine (S)-S-oxide reductase activity"/>
    <property type="evidence" value="ECO:0007669"/>
    <property type="project" value="UniProtKB-EC"/>
</dbReference>
<accession>A0A9Q1K4E7</accession>
<dbReference type="PANTHER" id="PTHR42799">
    <property type="entry name" value="MITOCHONDRIAL PEPTIDE METHIONINE SULFOXIDE REDUCTASE"/>
    <property type="match status" value="1"/>
</dbReference>
<evidence type="ECO:0000256" key="5">
    <source>
        <dbReference type="ARBA" id="ARBA00030643"/>
    </source>
</evidence>
<reference evidence="8" key="1">
    <citation type="submission" date="2022-04" db="EMBL/GenBank/DDBJ databases">
        <title>Carnegiea gigantea Genome sequencing and assembly v2.</title>
        <authorList>
            <person name="Copetti D."/>
            <person name="Sanderson M.J."/>
            <person name="Burquez A."/>
            <person name="Wojciechowski M.F."/>
        </authorList>
    </citation>
    <scope>NUCLEOTIDE SEQUENCE</scope>
    <source>
        <strain evidence="8">SGP5-SGP5p</strain>
        <tissue evidence="8">Aerial part</tissue>
    </source>
</reference>
<sequence>MYELLPRVSACSDDLPFNEDPSPNQPFQSQFLHEAIFAGGSFWEVEAAYGNINGVVKTSTGYFGGTLRKPSYKQVCEGGTGHTEAVKVVYDIRRISFTSLCDLFWENHDPTVKEFLVKFWVKYTPKISDILLTRGGEKTSTRVKDKEADEDEQENSHKDFASGK</sequence>
<evidence type="ECO:0000256" key="2">
    <source>
        <dbReference type="ARBA" id="ARBA00012502"/>
    </source>
</evidence>
<protein>
    <recommendedName>
        <fullName evidence="2">peptide-methionine (S)-S-oxide reductase</fullName>
        <ecNumber evidence="2">1.8.4.11</ecNumber>
    </recommendedName>
    <alternativeName>
        <fullName evidence="5">Peptide-methionine (S)-S-oxide reductase</fullName>
    </alternativeName>
    <alternativeName>
        <fullName evidence="4">Protein-methionine-S-oxide reductase</fullName>
    </alternativeName>
</protein>
<evidence type="ECO:0000256" key="4">
    <source>
        <dbReference type="ARBA" id="ARBA00030273"/>
    </source>
</evidence>
<evidence type="ECO:0000256" key="1">
    <source>
        <dbReference type="ARBA" id="ARBA00005591"/>
    </source>
</evidence>
<dbReference type="EMBL" id="JAKOGI010000337">
    <property type="protein sequence ID" value="KAJ8436625.1"/>
    <property type="molecule type" value="Genomic_DNA"/>
</dbReference>
<dbReference type="OrthoDB" id="77405at2759"/>
<evidence type="ECO:0000256" key="3">
    <source>
        <dbReference type="ARBA" id="ARBA00023002"/>
    </source>
</evidence>
<dbReference type="Gene3D" id="3.30.1060.10">
    <property type="entry name" value="Peptide methionine sulphoxide reductase MsrA"/>
    <property type="match status" value="1"/>
</dbReference>
<dbReference type="Pfam" id="PF01625">
    <property type="entry name" value="PMSR"/>
    <property type="match status" value="1"/>
</dbReference>
<feature type="region of interest" description="Disordered" evidence="6">
    <location>
        <begin position="136"/>
        <end position="164"/>
    </location>
</feature>
<comment type="similarity">
    <text evidence="1">Belongs to the MsrA Met sulfoxide reductase family.</text>
</comment>
<evidence type="ECO:0000256" key="6">
    <source>
        <dbReference type="SAM" id="MobiDB-lite"/>
    </source>
</evidence>
<dbReference type="GO" id="GO:0005737">
    <property type="term" value="C:cytoplasm"/>
    <property type="evidence" value="ECO:0007669"/>
    <property type="project" value="TreeGrafter"/>
</dbReference>
<feature type="compositionally biased region" description="Basic and acidic residues" evidence="6">
    <location>
        <begin position="154"/>
        <end position="164"/>
    </location>
</feature>
<dbReference type="InterPro" id="IPR050162">
    <property type="entry name" value="MsrA_MetSO_reductase"/>
</dbReference>
<keyword evidence="3" id="KW-0560">Oxidoreductase</keyword>
<dbReference type="PANTHER" id="PTHR42799:SF26">
    <property type="entry name" value="PEPTIDE-METHIONINE (S)-S-OXIDE REDUCTASE"/>
    <property type="match status" value="1"/>
</dbReference>
<gene>
    <name evidence="8" type="ORF">Cgig2_029871</name>
</gene>
<dbReference type="AlphaFoldDB" id="A0A9Q1K4E7"/>
<evidence type="ECO:0000259" key="7">
    <source>
        <dbReference type="Pfam" id="PF01625"/>
    </source>
</evidence>
<evidence type="ECO:0000313" key="9">
    <source>
        <dbReference type="Proteomes" id="UP001153076"/>
    </source>
</evidence>
<name>A0A9Q1K4E7_9CARY</name>
<dbReference type="Proteomes" id="UP001153076">
    <property type="component" value="Unassembled WGS sequence"/>
</dbReference>